<gene>
    <name evidence="3" type="ORF">SM757_02290</name>
</gene>
<evidence type="ECO:0008006" key="5">
    <source>
        <dbReference type="Google" id="ProtNLM"/>
    </source>
</evidence>
<comment type="caution">
    <text evidence="3">The sequence shown here is derived from an EMBL/GenBank/DDBJ whole genome shotgun (WGS) entry which is preliminary data.</text>
</comment>
<feature type="chain" id="PRO_5045686613" description="Lipoprotein" evidence="2">
    <location>
        <begin position="24"/>
        <end position="313"/>
    </location>
</feature>
<evidence type="ECO:0000313" key="3">
    <source>
        <dbReference type="EMBL" id="MDZ5455396.1"/>
    </source>
</evidence>
<reference evidence="3 4" key="1">
    <citation type="submission" date="2023-11" db="EMBL/GenBank/DDBJ databases">
        <title>Draft genome of Azohydromonas lata strain H1 (DSM1123), a polyhydroxyalkanoate producer.</title>
        <authorList>
            <person name="Traversa D."/>
            <person name="D'Addabbo P."/>
            <person name="Pazzani C."/>
            <person name="Manzari C."/>
            <person name="Chiara M."/>
            <person name="Scrascia M."/>
        </authorList>
    </citation>
    <scope>NUCLEOTIDE SEQUENCE [LARGE SCALE GENOMIC DNA]</scope>
    <source>
        <strain evidence="3 4">H1</strain>
    </source>
</reference>
<evidence type="ECO:0000256" key="2">
    <source>
        <dbReference type="SAM" id="SignalP"/>
    </source>
</evidence>
<organism evidence="3 4">
    <name type="scientific">Azohydromonas lata</name>
    <dbReference type="NCBI Taxonomy" id="45677"/>
    <lineage>
        <taxon>Bacteria</taxon>
        <taxon>Pseudomonadati</taxon>
        <taxon>Pseudomonadota</taxon>
        <taxon>Betaproteobacteria</taxon>
        <taxon>Burkholderiales</taxon>
        <taxon>Sphaerotilaceae</taxon>
        <taxon>Azohydromonas</taxon>
    </lineage>
</organism>
<dbReference type="EMBL" id="JAXOJX010000002">
    <property type="protein sequence ID" value="MDZ5455396.1"/>
    <property type="molecule type" value="Genomic_DNA"/>
</dbReference>
<dbReference type="PROSITE" id="PS51257">
    <property type="entry name" value="PROKAR_LIPOPROTEIN"/>
    <property type="match status" value="1"/>
</dbReference>
<feature type="region of interest" description="Disordered" evidence="1">
    <location>
        <begin position="99"/>
        <end position="121"/>
    </location>
</feature>
<proteinExistence type="predicted"/>
<dbReference type="Proteomes" id="UP001293718">
    <property type="component" value="Unassembled WGS sequence"/>
</dbReference>
<evidence type="ECO:0000313" key="4">
    <source>
        <dbReference type="Proteomes" id="UP001293718"/>
    </source>
</evidence>
<keyword evidence="2" id="KW-0732">Signal</keyword>
<keyword evidence="4" id="KW-1185">Reference proteome</keyword>
<feature type="signal peptide" evidence="2">
    <location>
        <begin position="1"/>
        <end position="23"/>
    </location>
</feature>
<feature type="compositionally biased region" description="Polar residues" evidence="1">
    <location>
        <begin position="103"/>
        <end position="112"/>
    </location>
</feature>
<sequence length="313" mass="31059">MNKISMRLLPVACAAGLLLSACGGGGGGSSEPAPTSPGITATTYQEVAGSVSDSMLAVLAAADGLRGISSLEGIQEAGQASSIPADPVGLLQRLLDQGASGREQAQATQTKPVSCPDGGYVDGSVSDADNNGRLSQGDSANLQFHGCVVDGMPINGGLGISVTGYGASSGSLSLSFNGLNADGATLSGGAAVSFAIGTVNTLSISLSNATFNEGSTAVRADYAVDVATSADSSSVAVHGNVRVNGHDYVLTQPTSFTKLVGGSLQPGGVLQIREAAFGERVLVKADTGHFIYQYFSAGNTGGTPDASTTGLSY</sequence>
<name>A0ABU5I8H3_9BURK</name>
<protein>
    <recommendedName>
        <fullName evidence="5">Lipoprotein</fullName>
    </recommendedName>
</protein>
<dbReference type="RefSeq" id="WP_066332174.1">
    <property type="nucleotide sequence ID" value="NZ_JAXOJX010000002.1"/>
</dbReference>
<evidence type="ECO:0000256" key="1">
    <source>
        <dbReference type="SAM" id="MobiDB-lite"/>
    </source>
</evidence>
<accession>A0ABU5I8H3</accession>